<organism evidence="1 2">
    <name type="scientific">Irpex rosettiformis</name>
    <dbReference type="NCBI Taxonomy" id="378272"/>
    <lineage>
        <taxon>Eukaryota</taxon>
        <taxon>Fungi</taxon>
        <taxon>Dikarya</taxon>
        <taxon>Basidiomycota</taxon>
        <taxon>Agaricomycotina</taxon>
        <taxon>Agaricomycetes</taxon>
        <taxon>Polyporales</taxon>
        <taxon>Irpicaceae</taxon>
        <taxon>Irpex</taxon>
    </lineage>
</organism>
<dbReference type="EMBL" id="MU274918">
    <property type="protein sequence ID" value="KAI0087453.1"/>
    <property type="molecule type" value="Genomic_DNA"/>
</dbReference>
<gene>
    <name evidence="1" type="ORF">BDY19DRAFT_955870</name>
</gene>
<evidence type="ECO:0000313" key="2">
    <source>
        <dbReference type="Proteomes" id="UP001055072"/>
    </source>
</evidence>
<keyword evidence="2" id="KW-1185">Reference proteome</keyword>
<evidence type="ECO:0000313" key="1">
    <source>
        <dbReference type="EMBL" id="KAI0087453.1"/>
    </source>
</evidence>
<proteinExistence type="predicted"/>
<reference evidence="1" key="1">
    <citation type="journal article" date="2021" name="Environ. Microbiol.">
        <title>Gene family expansions and transcriptome signatures uncover fungal adaptations to wood decay.</title>
        <authorList>
            <person name="Hage H."/>
            <person name="Miyauchi S."/>
            <person name="Viragh M."/>
            <person name="Drula E."/>
            <person name="Min B."/>
            <person name="Chaduli D."/>
            <person name="Navarro D."/>
            <person name="Favel A."/>
            <person name="Norest M."/>
            <person name="Lesage-Meessen L."/>
            <person name="Balint B."/>
            <person name="Merenyi Z."/>
            <person name="de Eugenio L."/>
            <person name="Morin E."/>
            <person name="Martinez A.T."/>
            <person name="Baldrian P."/>
            <person name="Stursova M."/>
            <person name="Martinez M.J."/>
            <person name="Novotny C."/>
            <person name="Magnuson J.K."/>
            <person name="Spatafora J.W."/>
            <person name="Maurice S."/>
            <person name="Pangilinan J."/>
            <person name="Andreopoulos W."/>
            <person name="LaButti K."/>
            <person name="Hundley H."/>
            <person name="Na H."/>
            <person name="Kuo A."/>
            <person name="Barry K."/>
            <person name="Lipzen A."/>
            <person name="Henrissat B."/>
            <person name="Riley R."/>
            <person name="Ahrendt S."/>
            <person name="Nagy L.G."/>
            <person name="Grigoriev I.V."/>
            <person name="Martin F."/>
            <person name="Rosso M.N."/>
        </authorList>
    </citation>
    <scope>NUCLEOTIDE SEQUENCE</scope>
    <source>
        <strain evidence="1">CBS 384.51</strain>
    </source>
</reference>
<dbReference type="Proteomes" id="UP001055072">
    <property type="component" value="Unassembled WGS sequence"/>
</dbReference>
<sequence length="80" mass="9411">MELVPRLHSNTYRTHYVFSVQVSPQHFEFMSSRVFISLSQGAVLPFGTKRSLTVFASWFSLWFFSIARDAVWLTIHSNRR</sequence>
<name>A0ACB8TZJ4_9APHY</name>
<accession>A0ACB8TZJ4</accession>
<protein>
    <submittedName>
        <fullName evidence="1">Uncharacterized protein</fullName>
    </submittedName>
</protein>
<comment type="caution">
    <text evidence="1">The sequence shown here is derived from an EMBL/GenBank/DDBJ whole genome shotgun (WGS) entry which is preliminary data.</text>
</comment>